<dbReference type="InterPro" id="IPR004839">
    <property type="entry name" value="Aminotransferase_I/II_large"/>
</dbReference>
<comment type="pathway">
    <text evidence="2 11">Amino-acid biosynthesis; L-histidine biosynthesis; L-histidine from 5-phospho-alpha-D-ribose 1-diphosphate: step 7/9.</text>
</comment>
<dbReference type="PANTHER" id="PTHR42885:SF2">
    <property type="entry name" value="HISTIDINOL-PHOSPHATE AMINOTRANSFERASE"/>
    <property type="match status" value="1"/>
</dbReference>
<dbReference type="EMBL" id="BMIY01000004">
    <property type="protein sequence ID" value="GGG54392.1"/>
    <property type="molecule type" value="Genomic_DNA"/>
</dbReference>
<dbReference type="InterPro" id="IPR015424">
    <property type="entry name" value="PyrdxlP-dep_Trfase"/>
</dbReference>
<evidence type="ECO:0000256" key="6">
    <source>
        <dbReference type="ARBA" id="ARBA00022605"/>
    </source>
</evidence>
<comment type="catalytic activity">
    <reaction evidence="10 11">
        <text>L-histidinol phosphate + 2-oxoglutarate = 3-(imidazol-4-yl)-2-oxopropyl phosphate + L-glutamate</text>
        <dbReference type="Rhea" id="RHEA:23744"/>
        <dbReference type="ChEBI" id="CHEBI:16810"/>
        <dbReference type="ChEBI" id="CHEBI:29985"/>
        <dbReference type="ChEBI" id="CHEBI:57766"/>
        <dbReference type="ChEBI" id="CHEBI:57980"/>
        <dbReference type="EC" id="2.6.1.9"/>
    </reaction>
</comment>
<reference evidence="13" key="2">
    <citation type="submission" date="2020-09" db="EMBL/GenBank/DDBJ databases">
        <authorList>
            <person name="Sun Q."/>
            <person name="Zhou Y."/>
        </authorList>
    </citation>
    <scope>NUCLEOTIDE SEQUENCE</scope>
    <source>
        <strain evidence="13">CGMCC 1.15425</strain>
    </source>
</reference>
<dbReference type="CDD" id="cd00609">
    <property type="entry name" value="AAT_like"/>
    <property type="match status" value="1"/>
</dbReference>
<comment type="caution">
    <text evidence="13">The sequence shown here is derived from an EMBL/GenBank/DDBJ whole genome shotgun (WGS) entry which is preliminary data.</text>
</comment>
<evidence type="ECO:0000256" key="3">
    <source>
        <dbReference type="ARBA" id="ARBA00007970"/>
    </source>
</evidence>
<dbReference type="GO" id="GO:0030170">
    <property type="term" value="F:pyridoxal phosphate binding"/>
    <property type="evidence" value="ECO:0007669"/>
    <property type="project" value="InterPro"/>
</dbReference>
<evidence type="ECO:0000313" key="13">
    <source>
        <dbReference type="EMBL" id="GGG54392.1"/>
    </source>
</evidence>
<keyword evidence="6 11" id="KW-0028">Amino-acid biosynthesis</keyword>
<dbReference type="Gene3D" id="3.90.1150.10">
    <property type="entry name" value="Aspartate Aminotransferase, domain 1"/>
    <property type="match status" value="1"/>
</dbReference>
<evidence type="ECO:0000256" key="2">
    <source>
        <dbReference type="ARBA" id="ARBA00005011"/>
    </source>
</evidence>
<evidence type="ECO:0000256" key="11">
    <source>
        <dbReference type="HAMAP-Rule" id="MF_01023"/>
    </source>
</evidence>
<dbReference type="PROSITE" id="PS00599">
    <property type="entry name" value="AA_TRANSFER_CLASS_2"/>
    <property type="match status" value="1"/>
</dbReference>
<dbReference type="GO" id="GO:0000105">
    <property type="term" value="P:L-histidine biosynthetic process"/>
    <property type="evidence" value="ECO:0007669"/>
    <property type="project" value="UniProtKB-UniRule"/>
</dbReference>
<dbReference type="Pfam" id="PF00155">
    <property type="entry name" value="Aminotran_1_2"/>
    <property type="match status" value="1"/>
</dbReference>
<evidence type="ECO:0000256" key="8">
    <source>
        <dbReference type="ARBA" id="ARBA00022898"/>
    </source>
</evidence>
<feature type="domain" description="Aminotransferase class I/classII large" evidence="12">
    <location>
        <begin position="24"/>
        <end position="358"/>
    </location>
</feature>
<organism evidence="13 14">
    <name type="scientific">Pseudohongiella nitratireducens</name>
    <dbReference type="NCBI Taxonomy" id="1768907"/>
    <lineage>
        <taxon>Bacteria</taxon>
        <taxon>Pseudomonadati</taxon>
        <taxon>Pseudomonadota</taxon>
        <taxon>Gammaproteobacteria</taxon>
        <taxon>Pseudomonadales</taxon>
        <taxon>Pseudohongiellaceae</taxon>
        <taxon>Pseudohongiella</taxon>
    </lineage>
</organism>
<evidence type="ECO:0000259" key="12">
    <source>
        <dbReference type="Pfam" id="PF00155"/>
    </source>
</evidence>
<dbReference type="InterPro" id="IPR005861">
    <property type="entry name" value="HisP_aminotrans"/>
</dbReference>
<name>A0A917LSJ6_9GAMM</name>
<comment type="subunit">
    <text evidence="4 11">Homodimer.</text>
</comment>
<gene>
    <name evidence="11 13" type="primary">hisC</name>
    <name evidence="13" type="ORF">GCM10011403_09430</name>
</gene>
<dbReference type="GO" id="GO:0004400">
    <property type="term" value="F:histidinol-phosphate transaminase activity"/>
    <property type="evidence" value="ECO:0007669"/>
    <property type="project" value="UniProtKB-UniRule"/>
</dbReference>
<dbReference type="OrthoDB" id="9809616at2"/>
<evidence type="ECO:0000256" key="10">
    <source>
        <dbReference type="ARBA" id="ARBA00047481"/>
    </source>
</evidence>
<dbReference type="EC" id="2.6.1.9" evidence="11"/>
<keyword evidence="7 11" id="KW-0808">Transferase</keyword>
<evidence type="ECO:0000256" key="5">
    <source>
        <dbReference type="ARBA" id="ARBA00022576"/>
    </source>
</evidence>
<dbReference type="SUPFAM" id="SSF53383">
    <property type="entry name" value="PLP-dependent transferases"/>
    <property type="match status" value="1"/>
</dbReference>
<dbReference type="Gene3D" id="3.40.640.10">
    <property type="entry name" value="Type I PLP-dependent aspartate aminotransferase-like (Major domain)"/>
    <property type="match status" value="1"/>
</dbReference>
<keyword evidence="8 11" id="KW-0663">Pyridoxal phosphate</keyword>
<evidence type="ECO:0000256" key="7">
    <source>
        <dbReference type="ARBA" id="ARBA00022679"/>
    </source>
</evidence>
<comment type="similarity">
    <text evidence="3 11">Belongs to the class-II pyridoxal-phosphate-dependent aminotransferase family. Histidinol-phosphate aminotransferase subfamily.</text>
</comment>
<sequence>MSYERNNIRDMQGYSWGEQPRQSRVIKLNTNENPYPPAPEVAQALTDVNVAELRRYPPPFADDFREVAADLHGVSQNNIMATNGGDELLRLIITTFADAGDTIAMAEPSYSLYPVLAAVQNCKMQRIPLNDDWGLPQDFADQLNASGARIAFIVNPHAPTGRLLSAPELAQIAETFQGVLVIDEAYVDFISPDISYNAVPLVKQLDNVILLRTMSKGYSLAGLRFAYGIASESLLAPMLFKTRDSYNTDLISQRLATAALKSQAYARECWQRVRDERSRLASALSDLGFDVLPSHSNFLLVTWAARQVGGELLDANALYQALKAQGILVRYFAQPRLQDKLRITVGTQEENNTLLQAIRGLAGQ</sequence>
<dbReference type="PANTHER" id="PTHR42885">
    <property type="entry name" value="HISTIDINOL-PHOSPHATE AMINOTRANSFERASE-RELATED"/>
    <property type="match status" value="1"/>
</dbReference>
<comment type="cofactor">
    <cofactor evidence="1 11">
        <name>pyridoxal 5'-phosphate</name>
        <dbReference type="ChEBI" id="CHEBI:597326"/>
    </cofactor>
</comment>
<evidence type="ECO:0000313" key="14">
    <source>
        <dbReference type="Proteomes" id="UP000627715"/>
    </source>
</evidence>
<dbReference type="NCBIfam" id="TIGR01141">
    <property type="entry name" value="hisC"/>
    <property type="match status" value="1"/>
</dbReference>
<evidence type="ECO:0000256" key="1">
    <source>
        <dbReference type="ARBA" id="ARBA00001933"/>
    </source>
</evidence>
<keyword evidence="5 11" id="KW-0032">Aminotransferase</keyword>
<keyword evidence="9 11" id="KW-0368">Histidine biosynthesis</keyword>
<evidence type="ECO:0000256" key="9">
    <source>
        <dbReference type="ARBA" id="ARBA00023102"/>
    </source>
</evidence>
<dbReference type="InterPro" id="IPR001917">
    <property type="entry name" value="Aminotrans_II_pyridoxalP_BS"/>
</dbReference>
<evidence type="ECO:0000256" key="4">
    <source>
        <dbReference type="ARBA" id="ARBA00011738"/>
    </source>
</evidence>
<reference evidence="13" key="1">
    <citation type="journal article" date="2014" name="Int. J. Syst. Evol. Microbiol.">
        <title>Complete genome sequence of Corynebacterium casei LMG S-19264T (=DSM 44701T), isolated from a smear-ripened cheese.</title>
        <authorList>
            <consortium name="US DOE Joint Genome Institute (JGI-PGF)"/>
            <person name="Walter F."/>
            <person name="Albersmeier A."/>
            <person name="Kalinowski J."/>
            <person name="Ruckert C."/>
        </authorList>
    </citation>
    <scope>NUCLEOTIDE SEQUENCE</scope>
    <source>
        <strain evidence="13">CGMCC 1.15425</strain>
    </source>
</reference>
<keyword evidence="14" id="KW-1185">Reference proteome</keyword>
<proteinExistence type="inferred from homology"/>
<feature type="modified residue" description="N6-(pyridoxal phosphate)lysine" evidence="11">
    <location>
        <position position="216"/>
    </location>
</feature>
<dbReference type="RefSeq" id="WP_068812226.1">
    <property type="nucleotide sequence ID" value="NZ_BMIY01000004.1"/>
</dbReference>
<accession>A0A917LSJ6</accession>
<dbReference type="InterPro" id="IPR015422">
    <property type="entry name" value="PyrdxlP-dep_Trfase_small"/>
</dbReference>
<dbReference type="AlphaFoldDB" id="A0A917LSJ6"/>
<protein>
    <recommendedName>
        <fullName evidence="11">Histidinol-phosphate aminotransferase</fullName>
        <ecNumber evidence="11">2.6.1.9</ecNumber>
    </recommendedName>
    <alternativeName>
        <fullName evidence="11">Imidazole acetol-phosphate transaminase</fullName>
    </alternativeName>
</protein>
<dbReference type="InterPro" id="IPR015421">
    <property type="entry name" value="PyrdxlP-dep_Trfase_major"/>
</dbReference>
<dbReference type="Proteomes" id="UP000627715">
    <property type="component" value="Unassembled WGS sequence"/>
</dbReference>
<dbReference type="HAMAP" id="MF_01023">
    <property type="entry name" value="HisC_aminotrans_2"/>
    <property type="match status" value="1"/>
</dbReference>